<dbReference type="Gene3D" id="1.10.10.10">
    <property type="entry name" value="Winged helix-like DNA-binding domain superfamily/Winged helix DNA-binding domain"/>
    <property type="match status" value="1"/>
</dbReference>
<protein>
    <submittedName>
        <fullName evidence="3">MGMT family protein</fullName>
    </submittedName>
</protein>
<reference evidence="3 4" key="1">
    <citation type="submission" date="2019-02" db="EMBL/GenBank/DDBJ databases">
        <title>Apibacter muscae sp. nov.: a novel member of the house fly microbiota.</title>
        <authorList>
            <person name="Park R."/>
        </authorList>
    </citation>
    <scope>NUCLEOTIDE SEQUENCE [LARGE SCALE GENOMIC DNA]</scope>
    <source>
        <strain evidence="3 4">AL1</strain>
    </source>
</reference>
<accession>A0A563DL07</accession>
<dbReference type="SUPFAM" id="SSF46767">
    <property type="entry name" value="Methylated DNA-protein cysteine methyltransferase, C-terminal domain"/>
    <property type="match status" value="1"/>
</dbReference>
<dbReference type="Pfam" id="PF01035">
    <property type="entry name" value="DNA_binding_1"/>
    <property type="match status" value="1"/>
</dbReference>
<keyword evidence="4" id="KW-1185">Reference proteome</keyword>
<dbReference type="GO" id="GO:0006281">
    <property type="term" value="P:DNA repair"/>
    <property type="evidence" value="ECO:0007669"/>
    <property type="project" value="InterPro"/>
</dbReference>
<dbReference type="OrthoDB" id="9132167at2"/>
<dbReference type="CDD" id="cd06445">
    <property type="entry name" value="ATase"/>
    <property type="match status" value="1"/>
</dbReference>
<comment type="caution">
    <text evidence="3">The sequence shown here is derived from an EMBL/GenBank/DDBJ whole genome shotgun (WGS) entry which is preliminary data.</text>
</comment>
<evidence type="ECO:0000259" key="2">
    <source>
        <dbReference type="Pfam" id="PF01035"/>
    </source>
</evidence>
<evidence type="ECO:0000313" key="4">
    <source>
        <dbReference type="Proteomes" id="UP000319499"/>
    </source>
</evidence>
<dbReference type="PANTHER" id="PTHR42942:SF1">
    <property type="entry name" value="ALKYLTRANSFERASE-LIKE PROTEIN 1"/>
    <property type="match status" value="1"/>
</dbReference>
<evidence type="ECO:0000256" key="1">
    <source>
        <dbReference type="ARBA" id="ARBA00022763"/>
    </source>
</evidence>
<gene>
    <name evidence="3" type="ORF">ETU09_01485</name>
</gene>
<dbReference type="Proteomes" id="UP000319499">
    <property type="component" value="Unassembled WGS sequence"/>
</dbReference>
<dbReference type="GO" id="GO:0003824">
    <property type="term" value="F:catalytic activity"/>
    <property type="evidence" value="ECO:0007669"/>
    <property type="project" value="InterPro"/>
</dbReference>
<feature type="domain" description="Methylated-DNA-[protein]-cysteine S-methyltransferase DNA binding" evidence="2">
    <location>
        <begin position="3"/>
        <end position="83"/>
    </location>
</feature>
<proteinExistence type="predicted"/>
<dbReference type="NCBIfam" id="TIGR00589">
    <property type="entry name" value="ogt"/>
    <property type="match status" value="1"/>
</dbReference>
<evidence type="ECO:0000313" key="3">
    <source>
        <dbReference type="EMBL" id="TWP30702.1"/>
    </source>
</evidence>
<dbReference type="InterPro" id="IPR036388">
    <property type="entry name" value="WH-like_DNA-bd_sf"/>
</dbReference>
<name>A0A563DL07_9FLAO</name>
<dbReference type="RefSeq" id="WP_146291403.1">
    <property type="nucleotide sequence ID" value="NZ_SELH01000011.1"/>
</dbReference>
<keyword evidence="1" id="KW-0227">DNA damage</keyword>
<dbReference type="AlphaFoldDB" id="A0A563DL07"/>
<organism evidence="3 4">
    <name type="scientific">Apibacter muscae</name>
    <dbReference type="NCBI Taxonomy" id="2509004"/>
    <lineage>
        <taxon>Bacteria</taxon>
        <taxon>Pseudomonadati</taxon>
        <taxon>Bacteroidota</taxon>
        <taxon>Flavobacteriia</taxon>
        <taxon>Flavobacteriales</taxon>
        <taxon>Weeksellaceae</taxon>
        <taxon>Apibacter</taxon>
    </lineage>
</organism>
<dbReference type="InterPro" id="IPR014048">
    <property type="entry name" value="MethylDNA_cys_MeTrfase_DNA-bd"/>
</dbReference>
<sequence>MKEFYEKVYKIVSKIPYGKVTTYGLIGEYIGVKSSARMVGYAMNHSHQLNIPAHRVVNRKGLLTGKHHFATPSLMKELLENEGLEVENDQIVNFKNHLWDPKSLDNKNLSSI</sequence>
<dbReference type="PANTHER" id="PTHR42942">
    <property type="entry name" value="6-O-METHYLGUANINE DNA METHYLTRANSFERASE"/>
    <property type="match status" value="1"/>
</dbReference>
<dbReference type="EMBL" id="SELH01000011">
    <property type="protein sequence ID" value="TWP30702.1"/>
    <property type="molecule type" value="Genomic_DNA"/>
</dbReference>
<dbReference type="InterPro" id="IPR036217">
    <property type="entry name" value="MethylDNA_cys_MeTrfase_DNAb"/>
</dbReference>
<dbReference type="InterPro" id="IPR052520">
    <property type="entry name" value="ATL_DNA_repair"/>
</dbReference>